<dbReference type="PANTHER" id="PTHR42786:SF2">
    <property type="entry name" value="TRNA (CYTIDINE_URIDINE-2'-O-)-METHYLTRANSFERASE TRMJ"/>
    <property type="match status" value="1"/>
</dbReference>
<comment type="similarity">
    <text evidence="1">Belongs to the class IV-like SAM-binding methyltransferase superfamily. RNA methyltransferase TrmH family.</text>
</comment>
<dbReference type="RefSeq" id="WP_015750918.1">
    <property type="nucleotide sequence ID" value="NC_013223.1"/>
</dbReference>
<dbReference type="InterPro" id="IPR004384">
    <property type="entry name" value="RNA_MeTrfase_TrmJ/LasT"/>
</dbReference>
<dbReference type="GO" id="GO:0008173">
    <property type="term" value="F:RNA methyltransferase activity"/>
    <property type="evidence" value="ECO:0007669"/>
    <property type="project" value="InterPro"/>
</dbReference>
<dbReference type="GO" id="GO:0005829">
    <property type="term" value="C:cytosol"/>
    <property type="evidence" value="ECO:0007669"/>
    <property type="project" value="TreeGrafter"/>
</dbReference>
<evidence type="ECO:0000256" key="1">
    <source>
        <dbReference type="ARBA" id="ARBA00007228"/>
    </source>
</evidence>
<keyword evidence="7" id="KW-1185">Reference proteome</keyword>
<dbReference type="Pfam" id="PF00588">
    <property type="entry name" value="SpoU_methylase"/>
    <property type="match status" value="1"/>
</dbReference>
<dbReference type="PANTHER" id="PTHR42786">
    <property type="entry name" value="TRNA/RRNA METHYLTRANSFERASE"/>
    <property type="match status" value="1"/>
</dbReference>
<protein>
    <submittedName>
        <fullName evidence="6">tRNA/rRNA methyltransferase (SpoU)</fullName>
    </submittedName>
</protein>
<dbReference type="CDD" id="cd18093">
    <property type="entry name" value="SpoU-like_TrmJ"/>
    <property type="match status" value="1"/>
</dbReference>
<keyword evidence="4" id="KW-0949">S-adenosyl-L-methionine</keyword>
<evidence type="ECO:0000256" key="3">
    <source>
        <dbReference type="ARBA" id="ARBA00022679"/>
    </source>
</evidence>
<evidence type="ECO:0000313" key="7">
    <source>
        <dbReference type="Proteomes" id="UP000001052"/>
    </source>
</evidence>
<organism evidence="6 7">
    <name type="scientific">Desulfohalobium retbaense (strain ATCC 49708 / DSM 5692 / JCM 16813 / HR100)</name>
    <dbReference type="NCBI Taxonomy" id="485915"/>
    <lineage>
        <taxon>Bacteria</taxon>
        <taxon>Pseudomonadati</taxon>
        <taxon>Thermodesulfobacteriota</taxon>
        <taxon>Desulfovibrionia</taxon>
        <taxon>Desulfovibrionales</taxon>
        <taxon>Desulfohalobiaceae</taxon>
        <taxon>Desulfohalobium</taxon>
    </lineage>
</organism>
<accession>C8X0D5</accession>
<dbReference type="Gene3D" id="3.40.1280.10">
    <property type="match status" value="1"/>
</dbReference>
<evidence type="ECO:0000256" key="2">
    <source>
        <dbReference type="ARBA" id="ARBA00022603"/>
    </source>
</evidence>
<feature type="domain" description="tRNA/rRNA methyltransferase SpoU type" evidence="5">
    <location>
        <begin position="11"/>
        <end position="162"/>
    </location>
</feature>
<dbReference type="PIRSF" id="PIRSF004808">
    <property type="entry name" value="LasT"/>
    <property type="match status" value="1"/>
</dbReference>
<evidence type="ECO:0000259" key="5">
    <source>
        <dbReference type="Pfam" id="PF00588"/>
    </source>
</evidence>
<dbReference type="KEGG" id="drt:Dret_0463"/>
<sequence>MLSQPNLLDNLTVVLFQPKFAENVGSTARACANLGCPNLKLVQPPAWDLERAAPLATGRGKEVLHSLTLHPDLPSALSPHHTVYGTTARTGGWRKAIRTPEQVAEDVAGKLAAGHQVAVVFGPEDRGLSNEEIDICGQLLTIPTASEATSLNLSQAVLLVLYEWFKASSGKRFLRTTPPQSRLCTHEERETLLTSVQEALLRLDFFKDDNAAYWMLPVRRFFQRFELRRHEFNLLMGICRQVKWLATRTDTDRHDP</sequence>
<keyword evidence="3" id="KW-0808">Transferase</keyword>
<dbReference type="InterPro" id="IPR029028">
    <property type="entry name" value="Alpha/beta_knot_MTases"/>
</dbReference>
<reference evidence="6 7" key="2">
    <citation type="journal article" date="2010" name="Stand. Genomic Sci.">
        <title>Complete genome sequence of Desulfohalobium retbaense type strain (HR(100)).</title>
        <authorList>
            <person name="Spring S."/>
            <person name="Nolan M."/>
            <person name="Lapidus A."/>
            <person name="Glavina Del Rio T."/>
            <person name="Copeland A."/>
            <person name="Tice H."/>
            <person name="Cheng J.F."/>
            <person name="Lucas S."/>
            <person name="Land M."/>
            <person name="Chen F."/>
            <person name="Bruce D."/>
            <person name="Goodwin L."/>
            <person name="Pitluck S."/>
            <person name="Ivanova N."/>
            <person name="Mavromatis K."/>
            <person name="Mikhailova N."/>
            <person name="Pati A."/>
            <person name="Chen A."/>
            <person name="Palaniappan K."/>
            <person name="Hauser L."/>
            <person name="Chang Y.J."/>
            <person name="Jeffries C.D."/>
            <person name="Munk C."/>
            <person name="Kiss H."/>
            <person name="Chain P."/>
            <person name="Han C."/>
            <person name="Brettin T."/>
            <person name="Detter J.C."/>
            <person name="Schuler E."/>
            <person name="Goker M."/>
            <person name="Rohde M."/>
            <person name="Bristow J."/>
            <person name="Eisen J.A."/>
            <person name="Markowitz V."/>
            <person name="Hugenholtz P."/>
            <person name="Kyrpides N.C."/>
            <person name="Klenk H.P."/>
        </authorList>
    </citation>
    <scope>NUCLEOTIDE SEQUENCE [LARGE SCALE GENOMIC DNA]</scope>
    <source>
        <strain evidence="6 7">DSM 5692</strain>
    </source>
</reference>
<proteinExistence type="inferred from homology"/>
<dbReference type="Gene3D" id="1.10.8.590">
    <property type="match status" value="1"/>
</dbReference>
<evidence type="ECO:0000256" key="4">
    <source>
        <dbReference type="ARBA" id="ARBA00022691"/>
    </source>
</evidence>
<reference evidence="7" key="1">
    <citation type="submission" date="2009-09" db="EMBL/GenBank/DDBJ databases">
        <title>The complete chromosome of Desulfohalobium retbaense DSM 5692.</title>
        <authorList>
            <consortium name="US DOE Joint Genome Institute (JGI-PGF)"/>
            <person name="Lucas S."/>
            <person name="Copeland A."/>
            <person name="Lapidus A."/>
            <person name="Glavina del Rio T."/>
            <person name="Dalin E."/>
            <person name="Tice H."/>
            <person name="Bruce D."/>
            <person name="Goodwin L."/>
            <person name="Pitluck S."/>
            <person name="Kyrpides N."/>
            <person name="Mavromatis K."/>
            <person name="Ivanova N."/>
            <person name="Mikhailova N."/>
            <person name="Munk A.C."/>
            <person name="Brettin T."/>
            <person name="Detter J.C."/>
            <person name="Han C."/>
            <person name="Tapia R."/>
            <person name="Larimer F."/>
            <person name="Land M."/>
            <person name="Hauser L."/>
            <person name="Markowitz V."/>
            <person name="Cheng J.-F."/>
            <person name="Hugenholtz P."/>
            <person name="Woyke T."/>
            <person name="Wu D."/>
            <person name="Spring S."/>
            <person name="Klenk H.-P."/>
            <person name="Eisen J.A."/>
        </authorList>
    </citation>
    <scope>NUCLEOTIDE SEQUENCE [LARGE SCALE GENOMIC DNA]</scope>
    <source>
        <strain evidence="7">DSM 5692</strain>
    </source>
</reference>
<dbReference type="InterPro" id="IPR029026">
    <property type="entry name" value="tRNA_m1G_MTases_N"/>
</dbReference>
<dbReference type="GO" id="GO:0002128">
    <property type="term" value="P:tRNA nucleoside ribose methylation"/>
    <property type="evidence" value="ECO:0007669"/>
    <property type="project" value="TreeGrafter"/>
</dbReference>
<gene>
    <name evidence="6" type="ordered locus">Dret_0463</name>
</gene>
<dbReference type="GO" id="GO:0003723">
    <property type="term" value="F:RNA binding"/>
    <property type="evidence" value="ECO:0007669"/>
    <property type="project" value="InterPro"/>
</dbReference>
<dbReference type="EMBL" id="CP001734">
    <property type="protein sequence ID" value="ACV67760.1"/>
    <property type="molecule type" value="Genomic_DNA"/>
</dbReference>
<dbReference type="Proteomes" id="UP000001052">
    <property type="component" value="Chromosome"/>
</dbReference>
<evidence type="ECO:0000313" key="6">
    <source>
        <dbReference type="EMBL" id="ACV67760.1"/>
    </source>
</evidence>
<dbReference type="STRING" id="485915.Dret_0463"/>
<dbReference type="AlphaFoldDB" id="C8X0D5"/>
<dbReference type="eggNOG" id="COG0565">
    <property type="taxonomic scope" value="Bacteria"/>
</dbReference>
<dbReference type="HOGENOM" id="CLU_056931_0_1_7"/>
<name>C8X0D5_DESRD</name>
<dbReference type="SUPFAM" id="SSF75217">
    <property type="entry name" value="alpha/beta knot"/>
    <property type="match status" value="1"/>
</dbReference>
<dbReference type="InterPro" id="IPR001537">
    <property type="entry name" value="SpoU_MeTrfase"/>
</dbReference>
<keyword evidence="2 6" id="KW-0489">Methyltransferase</keyword>